<dbReference type="CDD" id="cd01832">
    <property type="entry name" value="SGNH_hydrolase_like_1"/>
    <property type="match status" value="1"/>
</dbReference>
<dbReference type="InterPro" id="IPR013830">
    <property type="entry name" value="SGNH_hydro"/>
</dbReference>
<dbReference type="RefSeq" id="WP_253862682.1">
    <property type="nucleotide sequence ID" value="NZ_BAAALN010000003.1"/>
</dbReference>
<feature type="domain" description="SGNH hydrolase-type esterase" evidence="2">
    <location>
        <begin position="18"/>
        <end position="190"/>
    </location>
</feature>
<organism evidence="3 4">
    <name type="scientific">Prauserella halophila</name>
    <dbReference type="NCBI Taxonomy" id="185641"/>
    <lineage>
        <taxon>Bacteria</taxon>
        <taxon>Bacillati</taxon>
        <taxon>Actinomycetota</taxon>
        <taxon>Actinomycetes</taxon>
        <taxon>Pseudonocardiales</taxon>
        <taxon>Pseudonocardiaceae</taxon>
        <taxon>Prauserella</taxon>
    </lineage>
</organism>
<proteinExistence type="predicted"/>
<sequence>MSSGESTGPAGGHRRFVALGDSQTEGLNDGDELRGFRGWADRLAEQLAAAQPELRYANLAVRGRRAHEVRAEQLSPALALAPDLATVMAGVNDLIRPRFDAAAVAGHVEHVLGVLAETGATVVTFTYPDPGLRMTAGRLLTARTREFNERIRVAARRHGAVVVDLSAHPVTSDPRLWSSDRLHLNSVGHTLLATAVADALALPGSDSAWTRPLAPRPVPGGWRRAGAELRWAADFVGPWLMRRIRGRSSGDGRQAKRPALTPVDRSAAAGGNDEPESDPV</sequence>
<dbReference type="GO" id="GO:0016787">
    <property type="term" value="F:hydrolase activity"/>
    <property type="evidence" value="ECO:0007669"/>
    <property type="project" value="UniProtKB-KW"/>
</dbReference>
<keyword evidence="4" id="KW-1185">Reference proteome</keyword>
<dbReference type="EMBL" id="BAAALN010000003">
    <property type="protein sequence ID" value="GAA1228751.1"/>
    <property type="molecule type" value="Genomic_DNA"/>
</dbReference>
<dbReference type="InterPro" id="IPR053140">
    <property type="entry name" value="GDSL_Rv0518-like"/>
</dbReference>
<protein>
    <submittedName>
        <fullName evidence="3">SGNH/GDSL hydrolase family protein</fullName>
    </submittedName>
</protein>
<dbReference type="PANTHER" id="PTHR43784:SF2">
    <property type="entry name" value="GDSL-LIKE LIPASE_ACYLHYDROLASE, PUTATIVE (AFU_ORTHOLOGUE AFUA_2G00820)-RELATED"/>
    <property type="match status" value="1"/>
</dbReference>
<dbReference type="PANTHER" id="PTHR43784">
    <property type="entry name" value="GDSL-LIKE LIPASE/ACYLHYDROLASE, PUTATIVE (AFU_ORTHOLOGUE AFUA_2G00820)-RELATED"/>
    <property type="match status" value="1"/>
</dbReference>
<evidence type="ECO:0000259" key="2">
    <source>
        <dbReference type="Pfam" id="PF13472"/>
    </source>
</evidence>
<keyword evidence="3" id="KW-0378">Hydrolase</keyword>
<feature type="region of interest" description="Disordered" evidence="1">
    <location>
        <begin position="246"/>
        <end position="280"/>
    </location>
</feature>
<accession>A0ABP4GN60</accession>
<reference evidence="4" key="1">
    <citation type="journal article" date="2019" name="Int. J. Syst. Evol. Microbiol.">
        <title>The Global Catalogue of Microorganisms (GCM) 10K type strain sequencing project: providing services to taxonomists for standard genome sequencing and annotation.</title>
        <authorList>
            <consortium name="The Broad Institute Genomics Platform"/>
            <consortium name="The Broad Institute Genome Sequencing Center for Infectious Disease"/>
            <person name="Wu L."/>
            <person name="Ma J."/>
        </authorList>
    </citation>
    <scope>NUCLEOTIDE SEQUENCE [LARGE SCALE GENOMIC DNA]</scope>
    <source>
        <strain evidence="4">JCM 13023</strain>
    </source>
</reference>
<dbReference type="Gene3D" id="3.40.50.1110">
    <property type="entry name" value="SGNH hydrolase"/>
    <property type="match status" value="1"/>
</dbReference>
<dbReference type="InterPro" id="IPR036514">
    <property type="entry name" value="SGNH_hydro_sf"/>
</dbReference>
<dbReference type="Pfam" id="PF13472">
    <property type="entry name" value="Lipase_GDSL_2"/>
    <property type="match status" value="1"/>
</dbReference>
<name>A0ABP4GN60_9PSEU</name>
<evidence type="ECO:0000313" key="4">
    <source>
        <dbReference type="Proteomes" id="UP001500653"/>
    </source>
</evidence>
<evidence type="ECO:0000256" key="1">
    <source>
        <dbReference type="SAM" id="MobiDB-lite"/>
    </source>
</evidence>
<comment type="caution">
    <text evidence="3">The sequence shown here is derived from an EMBL/GenBank/DDBJ whole genome shotgun (WGS) entry which is preliminary data.</text>
</comment>
<dbReference type="SUPFAM" id="SSF52266">
    <property type="entry name" value="SGNH hydrolase"/>
    <property type="match status" value="1"/>
</dbReference>
<gene>
    <name evidence="3" type="ORF">GCM10009676_08980</name>
</gene>
<evidence type="ECO:0000313" key="3">
    <source>
        <dbReference type="EMBL" id="GAA1228751.1"/>
    </source>
</evidence>
<dbReference type="Proteomes" id="UP001500653">
    <property type="component" value="Unassembled WGS sequence"/>
</dbReference>